<gene>
    <name evidence="3" type="ORF">SAMN04488108_1539</name>
</gene>
<dbReference type="Gene3D" id="3.40.50.720">
    <property type="entry name" value="NAD(P)-binding Rossmann-like Domain"/>
    <property type="match status" value="1"/>
</dbReference>
<dbReference type="PANTHER" id="PTHR43833:SF7">
    <property type="entry name" value="KTR SYSTEM POTASSIUM UPTAKE PROTEIN C"/>
    <property type="match status" value="1"/>
</dbReference>
<proteinExistence type="predicted"/>
<dbReference type="RefSeq" id="WP_073571200.1">
    <property type="nucleotide sequence ID" value="NZ_FRXN01000002.1"/>
</dbReference>
<dbReference type="InterPro" id="IPR036721">
    <property type="entry name" value="RCK_C_sf"/>
</dbReference>
<evidence type="ECO:0000313" key="4">
    <source>
        <dbReference type="Proteomes" id="UP000184609"/>
    </source>
</evidence>
<dbReference type="Gene3D" id="3.30.70.1450">
    <property type="entry name" value="Regulator of K+ conductance, C-terminal domain"/>
    <property type="match status" value="1"/>
</dbReference>
<dbReference type="Pfam" id="PF02254">
    <property type="entry name" value="TrkA_N"/>
    <property type="match status" value="1"/>
</dbReference>
<dbReference type="InterPro" id="IPR006037">
    <property type="entry name" value="RCK_C"/>
</dbReference>
<evidence type="ECO:0000259" key="2">
    <source>
        <dbReference type="PROSITE" id="PS51202"/>
    </source>
</evidence>
<sequence length="229" mass="25789">MKYIIIGMGNFGAYLAMRLTEMGHEVIGVDNNENRTELIKDKVTHVVTLNATDPQAVKNLPARDTDVVIIAIGEDVGASILSTAIFKQLQAKRIIARAINSLHETVIRSIGVDEIIHPEEETADRLSKRLQMKGVLDSLQISDEYNIVEVKLPKRYVGMKVSEADIRKEFYLNILTVIKMEDKTNLLGIKTKEKRVIGVITPEYTLEEGDLLLLFGKIKNIQEFLNLDE</sequence>
<dbReference type="PROSITE" id="PS51201">
    <property type="entry name" value="RCK_N"/>
    <property type="match status" value="1"/>
</dbReference>
<dbReference type="InterPro" id="IPR036291">
    <property type="entry name" value="NAD(P)-bd_dom_sf"/>
</dbReference>
<reference evidence="4" key="1">
    <citation type="submission" date="2016-12" db="EMBL/GenBank/DDBJ databases">
        <authorList>
            <person name="Varghese N."/>
            <person name="Submissions S."/>
        </authorList>
    </citation>
    <scope>NUCLEOTIDE SEQUENCE [LARGE SCALE GENOMIC DNA]</scope>
    <source>
        <strain evidence="4">DSM 25035</strain>
    </source>
</reference>
<dbReference type="EMBL" id="FRXN01000002">
    <property type="protein sequence ID" value="SHO61735.1"/>
    <property type="molecule type" value="Genomic_DNA"/>
</dbReference>
<dbReference type="Pfam" id="PF02080">
    <property type="entry name" value="TrkA_C"/>
    <property type="match status" value="1"/>
</dbReference>
<name>A0A1M7ZA08_9BACT</name>
<evidence type="ECO:0000313" key="3">
    <source>
        <dbReference type="EMBL" id="SHO61735.1"/>
    </source>
</evidence>
<protein>
    <submittedName>
        <fullName evidence="3">Trk system potassium uptake protein TrkA</fullName>
    </submittedName>
</protein>
<dbReference type="STRING" id="1073327.SAMN04488108_1539"/>
<dbReference type="GO" id="GO:0006813">
    <property type="term" value="P:potassium ion transport"/>
    <property type="evidence" value="ECO:0007669"/>
    <property type="project" value="InterPro"/>
</dbReference>
<accession>A0A1M7ZA08</accession>
<organism evidence="3 4">
    <name type="scientific">Algoriphagus zhangzhouensis</name>
    <dbReference type="NCBI Taxonomy" id="1073327"/>
    <lineage>
        <taxon>Bacteria</taxon>
        <taxon>Pseudomonadati</taxon>
        <taxon>Bacteroidota</taxon>
        <taxon>Cytophagia</taxon>
        <taxon>Cytophagales</taxon>
        <taxon>Cyclobacteriaceae</taxon>
        <taxon>Algoriphagus</taxon>
    </lineage>
</organism>
<feature type="domain" description="RCK N-terminal" evidence="1">
    <location>
        <begin position="1"/>
        <end position="116"/>
    </location>
</feature>
<evidence type="ECO:0000259" key="1">
    <source>
        <dbReference type="PROSITE" id="PS51201"/>
    </source>
</evidence>
<dbReference type="PANTHER" id="PTHR43833">
    <property type="entry name" value="POTASSIUM CHANNEL PROTEIN 2-RELATED-RELATED"/>
    <property type="match status" value="1"/>
</dbReference>
<dbReference type="InterPro" id="IPR050721">
    <property type="entry name" value="Trk_Ktr_HKT_K-transport"/>
</dbReference>
<dbReference type="SUPFAM" id="SSF51735">
    <property type="entry name" value="NAD(P)-binding Rossmann-fold domains"/>
    <property type="match status" value="1"/>
</dbReference>
<dbReference type="Proteomes" id="UP000184609">
    <property type="component" value="Unassembled WGS sequence"/>
</dbReference>
<keyword evidence="4" id="KW-1185">Reference proteome</keyword>
<dbReference type="GO" id="GO:0008324">
    <property type="term" value="F:monoatomic cation transmembrane transporter activity"/>
    <property type="evidence" value="ECO:0007669"/>
    <property type="project" value="InterPro"/>
</dbReference>
<feature type="domain" description="RCK C-terminal" evidence="2">
    <location>
        <begin position="149"/>
        <end position="229"/>
    </location>
</feature>
<dbReference type="PROSITE" id="PS51202">
    <property type="entry name" value="RCK_C"/>
    <property type="match status" value="1"/>
</dbReference>
<dbReference type="AlphaFoldDB" id="A0A1M7ZA08"/>
<dbReference type="SUPFAM" id="SSF116726">
    <property type="entry name" value="TrkA C-terminal domain-like"/>
    <property type="match status" value="1"/>
</dbReference>
<dbReference type="InterPro" id="IPR003148">
    <property type="entry name" value="RCK_N"/>
</dbReference>
<dbReference type="OrthoDB" id="9776294at2"/>